<name>A0A0N4VPA1_ENTVE</name>
<organism evidence="6">
    <name type="scientific">Enterobius vermicularis</name>
    <name type="common">Human pinworm</name>
    <dbReference type="NCBI Taxonomy" id="51028"/>
    <lineage>
        <taxon>Eukaryota</taxon>
        <taxon>Metazoa</taxon>
        <taxon>Ecdysozoa</taxon>
        <taxon>Nematoda</taxon>
        <taxon>Chromadorea</taxon>
        <taxon>Rhabditida</taxon>
        <taxon>Spirurina</taxon>
        <taxon>Oxyuridomorpha</taxon>
        <taxon>Oxyuroidea</taxon>
        <taxon>Oxyuridae</taxon>
        <taxon>Enterobius</taxon>
    </lineage>
</organism>
<dbReference type="PROSITE" id="PS50958">
    <property type="entry name" value="SMB_2"/>
    <property type="match status" value="1"/>
</dbReference>
<dbReference type="Proteomes" id="UP000274131">
    <property type="component" value="Unassembled WGS sequence"/>
</dbReference>
<keyword evidence="5" id="KW-1185">Reference proteome</keyword>
<dbReference type="EMBL" id="UXUI01013183">
    <property type="protein sequence ID" value="VDD97246.1"/>
    <property type="molecule type" value="Genomic_DNA"/>
</dbReference>
<evidence type="ECO:0000259" key="3">
    <source>
        <dbReference type="PROSITE" id="PS50958"/>
    </source>
</evidence>
<reference evidence="6" key="1">
    <citation type="submission" date="2017-02" db="UniProtKB">
        <authorList>
            <consortium name="WormBaseParasite"/>
        </authorList>
    </citation>
    <scope>IDENTIFICATION</scope>
</reference>
<evidence type="ECO:0000256" key="1">
    <source>
        <dbReference type="ARBA" id="ARBA00023157"/>
    </source>
</evidence>
<gene>
    <name evidence="4" type="ORF">EVEC_LOCUS11997</name>
</gene>
<protein>
    <submittedName>
        <fullName evidence="6">SMB domain-containing protein</fullName>
    </submittedName>
</protein>
<reference evidence="4 5" key="2">
    <citation type="submission" date="2018-10" db="EMBL/GenBank/DDBJ databases">
        <authorList>
            <consortium name="Pathogen Informatics"/>
        </authorList>
    </citation>
    <scope>NUCLEOTIDE SEQUENCE [LARGE SCALE GENOMIC DNA]</scope>
</reference>
<evidence type="ECO:0000313" key="4">
    <source>
        <dbReference type="EMBL" id="VDD97246.1"/>
    </source>
</evidence>
<evidence type="ECO:0000256" key="2">
    <source>
        <dbReference type="SAM" id="SignalP"/>
    </source>
</evidence>
<feature type="chain" id="PRO_5043123156" evidence="2">
    <location>
        <begin position="23"/>
        <end position="127"/>
    </location>
</feature>
<dbReference type="InterPro" id="IPR001212">
    <property type="entry name" value="Somatomedin_B_dom"/>
</dbReference>
<dbReference type="WBParaSite" id="EVEC_0001282901-mRNA-1">
    <property type="protein sequence ID" value="EVEC_0001282901-mRNA-1"/>
    <property type="gene ID" value="EVEC_0001282901"/>
</dbReference>
<proteinExistence type="predicted"/>
<dbReference type="AlphaFoldDB" id="A0A0N4VPA1"/>
<evidence type="ECO:0000313" key="5">
    <source>
        <dbReference type="Proteomes" id="UP000274131"/>
    </source>
</evidence>
<feature type="signal peptide" evidence="2">
    <location>
        <begin position="1"/>
        <end position="22"/>
    </location>
</feature>
<keyword evidence="2" id="KW-0732">Signal</keyword>
<keyword evidence="1" id="KW-1015">Disulfide bond</keyword>
<evidence type="ECO:0000313" key="6">
    <source>
        <dbReference type="WBParaSite" id="EVEC_0001282901-mRNA-1"/>
    </source>
</evidence>
<feature type="domain" description="SMB" evidence="3">
    <location>
        <begin position="36"/>
        <end position="85"/>
    </location>
</feature>
<sequence>MPRLRWLCWTITLLGLTYDANAIGFNGIPGDYCKTRTPTCCPNRDDDCTVPILGSHLCYCDVFCDRGARGNDCCPDFQRVCRDTTAQMVEAEVETLSETDQIYQLGPENSVVPVEAKEKFVYQSSGK</sequence>
<accession>A0A0N4VPA1</accession>
<dbReference type="OrthoDB" id="640249at2759"/>